<dbReference type="VEuPathDB" id="FungiDB:PYU1_G004432"/>
<dbReference type="InterPro" id="IPR036867">
    <property type="entry name" value="R3H_dom_sf"/>
</dbReference>
<dbReference type="EnsemblProtists" id="PYU1_T004442">
    <property type="protein sequence ID" value="PYU1_T004442"/>
    <property type="gene ID" value="PYU1_G004432"/>
</dbReference>
<dbReference type="Gene3D" id="3.30.1370.50">
    <property type="entry name" value="R3H-like domain"/>
    <property type="match status" value="1"/>
</dbReference>
<reference evidence="4" key="2">
    <citation type="submission" date="2010-04" db="EMBL/GenBank/DDBJ databases">
        <authorList>
            <person name="Buell R."/>
            <person name="Hamilton J."/>
            <person name="Hostetler J."/>
        </authorList>
    </citation>
    <scope>NUCLEOTIDE SEQUENCE [LARGE SCALE GENOMIC DNA]</scope>
    <source>
        <strain evidence="4">DAOM:BR144</strain>
    </source>
</reference>
<name>K3WHK0_GLOUD</name>
<evidence type="ECO:0000313" key="4">
    <source>
        <dbReference type="Proteomes" id="UP000019132"/>
    </source>
</evidence>
<feature type="compositionally biased region" description="Polar residues" evidence="1">
    <location>
        <begin position="76"/>
        <end position="99"/>
    </location>
</feature>
<dbReference type="InterPro" id="IPR039629">
    <property type="entry name" value="R3HDM4"/>
</dbReference>
<sequence>MTDTISSLLDDPHALVSASDSEADSVSLCGSELEAEMAWGEGPIAPLASTAATSTVIASTVAGSASSLVGASAMRSLSNGNGSSRAKTPVKRSTTPEASQRSKRLININPIRSAAYLSKPNELPVGQRKQQRWFNDHHFGNRVATTRLEDLMEHMSINVEWRSNFQKLAEPQNQELQTAFRKGKFTPSEQKGEPKLRRRDDWNDAEEMFLRIDRRARTLLVRSFQSFASFIEAVEYVVLHFIQWREVPSEIEVASGLLRVQTHPMELLKASEKDVRLVIPLVDSAFHRLIIHSVCQFYGVRSRTEANRRFNTKIMVLKSPKSKFSAEELAKNSLCEFIRETRFVKQAPFEPQIVSPEETQLEVQSKSSECSDGYTLMEFPQV</sequence>
<dbReference type="PANTHER" id="PTHR32019">
    <property type="entry name" value="R3H DOMAIN-CONTAINING PROTEIN 4"/>
    <property type="match status" value="1"/>
</dbReference>
<dbReference type="InterPro" id="IPR001374">
    <property type="entry name" value="R3H_dom"/>
</dbReference>
<dbReference type="PANTHER" id="PTHR32019:SF2">
    <property type="entry name" value="R3H DOMAIN-CONTAINING PROTEIN 4"/>
    <property type="match status" value="1"/>
</dbReference>
<proteinExistence type="predicted"/>
<protein>
    <recommendedName>
        <fullName evidence="2">R3H domain-containing protein</fullName>
    </recommendedName>
</protein>
<dbReference type="eggNOG" id="ENOG502QWQC">
    <property type="taxonomic scope" value="Eukaryota"/>
</dbReference>
<evidence type="ECO:0000313" key="3">
    <source>
        <dbReference type="EnsemblProtists" id="PYU1_T004442"/>
    </source>
</evidence>
<accession>K3WHK0</accession>
<evidence type="ECO:0000256" key="1">
    <source>
        <dbReference type="SAM" id="MobiDB-lite"/>
    </source>
</evidence>
<dbReference type="OMA" id="MEHMAIS"/>
<organism evidence="3 4">
    <name type="scientific">Globisporangium ultimum (strain ATCC 200006 / CBS 805.95 / DAOM BR144)</name>
    <name type="common">Pythium ultimum</name>
    <dbReference type="NCBI Taxonomy" id="431595"/>
    <lineage>
        <taxon>Eukaryota</taxon>
        <taxon>Sar</taxon>
        <taxon>Stramenopiles</taxon>
        <taxon>Oomycota</taxon>
        <taxon>Peronosporomycetes</taxon>
        <taxon>Pythiales</taxon>
        <taxon>Pythiaceae</taxon>
        <taxon>Globisporangium</taxon>
    </lineage>
</organism>
<reference evidence="3" key="3">
    <citation type="submission" date="2015-02" db="UniProtKB">
        <authorList>
            <consortium name="EnsemblProtists"/>
        </authorList>
    </citation>
    <scope>IDENTIFICATION</scope>
    <source>
        <strain evidence="3">DAOM BR144</strain>
    </source>
</reference>
<dbReference type="SUPFAM" id="SSF82708">
    <property type="entry name" value="R3H domain"/>
    <property type="match status" value="1"/>
</dbReference>
<feature type="region of interest" description="Disordered" evidence="1">
    <location>
        <begin position="76"/>
        <end position="103"/>
    </location>
</feature>
<dbReference type="Proteomes" id="UP000019132">
    <property type="component" value="Unassembled WGS sequence"/>
</dbReference>
<evidence type="ECO:0000259" key="2">
    <source>
        <dbReference type="PROSITE" id="PS51061"/>
    </source>
</evidence>
<dbReference type="InParanoid" id="K3WHK0"/>
<reference evidence="4" key="1">
    <citation type="journal article" date="2010" name="Genome Biol.">
        <title>Genome sequence of the necrotrophic plant pathogen Pythium ultimum reveals original pathogenicity mechanisms and effector repertoire.</title>
        <authorList>
            <person name="Levesque C.A."/>
            <person name="Brouwer H."/>
            <person name="Cano L."/>
            <person name="Hamilton J.P."/>
            <person name="Holt C."/>
            <person name="Huitema E."/>
            <person name="Raffaele S."/>
            <person name="Robideau G.P."/>
            <person name="Thines M."/>
            <person name="Win J."/>
            <person name="Zerillo M.M."/>
            <person name="Beakes G.W."/>
            <person name="Boore J.L."/>
            <person name="Busam D."/>
            <person name="Dumas B."/>
            <person name="Ferriera S."/>
            <person name="Fuerstenberg S.I."/>
            <person name="Gachon C.M."/>
            <person name="Gaulin E."/>
            <person name="Govers F."/>
            <person name="Grenville-Briggs L."/>
            <person name="Horner N."/>
            <person name="Hostetler J."/>
            <person name="Jiang R.H."/>
            <person name="Johnson J."/>
            <person name="Krajaejun T."/>
            <person name="Lin H."/>
            <person name="Meijer H.J."/>
            <person name="Moore B."/>
            <person name="Morris P."/>
            <person name="Phuntmart V."/>
            <person name="Puiu D."/>
            <person name="Shetty J."/>
            <person name="Stajich J.E."/>
            <person name="Tripathy S."/>
            <person name="Wawra S."/>
            <person name="van West P."/>
            <person name="Whitty B.R."/>
            <person name="Coutinho P.M."/>
            <person name="Henrissat B."/>
            <person name="Martin F."/>
            <person name="Thomas P.D."/>
            <person name="Tyler B.M."/>
            <person name="De Vries R.P."/>
            <person name="Kamoun S."/>
            <person name="Yandell M."/>
            <person name="Tisserat N."/>
            <person name="Buell C.R."/>
        </authorList>
    </citation>
    <scope>NUCLEOTIDE SEQUENCE</scope>
    <source>
        <strain evidence="4">DAOM:BR144</strain>
    </source>
</reference>
<dbReference type="AlphaFoldDB" id="K3WHK0"/>
<feature type="domain" description="R3H" evidence="2">
    <location>
        <begin position="254"/>
        <end position="319"/>
    </location>
</feature>
<dbReference type="EMBL" id="GL376631">
    <property type="status" value="NOT_ANNOTATED_CDS"/>
    <property type="molecule type" value="Genomic_DNA"/>
</dbReference>
<dbReference type="PROSITE" id="PS51061">
    <property type="entry name" value="R3H"/>
    <property type="match status" value="1"/>
</dbReference>
<keyword evidence="4" id="KW-1185">Reference proteome</keyword>
<dbReference type="CDD" id="cd02325">
    <property type="entry name" value="R3H"/>
    <property type="match status" value="1"/>
</dbReference>
<dbReference type="HOGENOM" id="CLU_718622_0_0_1"/>
<dbReference type="GO" id="GO:0003676">
    <property type="term" value="F:nucleic acid binding"/>
    <property type="evidence" value="ECO:0007669"/>
    <property type="project" value="UniProtKB-UniRule"/>
</dbReference>